<sequence>MSERPEHPSRPYIRQLLRMRNGYPLYFPDRPRTLPPALIARGTSIGDVGLVQPDGSFHYAFNVFTPQADGAINCFGVPVGFYPLPLRARDIVVYTNKYPKRSVFKTGAAVNADRSVDADASGGSTTAAAAAAAAAFKLGYRVVDPSAESALLALPDGAMSEDYSRLGAIHAYAEQNGLAWYEFVRGPLGLAAPNGALHVVTGCDKSAAWGIATIAENSASKGSTLGFTAQSAASAAAGAGCACSWATTDGSIPTRTSPNPEPGVEQPRNQCIFIRGSQILLRSSVFRRGQFVTLECMTDNPYIDSLLRQNKKSFPGRETGGKSWWRRLFGCSQPAGTSHREGAEPADDFVDKVELDPLTGPYHAPDTIDKYLLEKNPQAQVAISHERTSTVST</sequence>
<accession>A0A166LIU9</accession>
<dbReference type="EMBL" id="KV417535">
    <property type="protein sequence ID" value="KZP23002.1"/>
    <property type="molecule type" value="Genomic_DNA"/>
</dbReference>
<evidence type="ECO:0000313" key="1">
    <source>
        <dbReference type="EMBL" id="KZP23002.1"/>
    </source>
</evidence>
<protein>
    <submittedName>
        <fullName evidence="1">Uncharacterized protein</fullName>
    </submittedName>
</protein>
<gene>
    <name evidence="1" type="ORF">FIBSPDRAFT_858940</name>
</gene>
<keyword evidence="2" id="KW-1185">Reference proteome</keyword>
<organism evidence="1 2">
    <name type="scientific">Athelia psychrophila</name>
    <dbReference type="NCBI Taxonomy" id="1759441"/>
    <lineage>
        <taxon>Eukaryota</taxon>
        <taxon>Fungi</taxon>
        <taxon>Dikarya</taxon>
        <taxon>Basidiomycota</taxon>
        <taxon>Agaricomycotina</taxon>
        <taxon>Agaricomycetes</taxon>
        <taxon>Agaricomycetidae</taxon>
        <taxon>Atheliales</taxon>
        <taxon>Atheliaceae</taxon>
        <taxon>Athelia</taxon>
    </lineage>
</organism>
<reference evidence="1 2" key="1">
    <citation type="journal article" date="2016" name="Mol. Biol. Evol.">
        <title>Comparative Genomics of Early-Diverging Mushroom-Forming Fungi Provides Insights into the Origins of Lignocellulose Decay Capabilities.</title>
        <authorList>
            <person name="Nagy L.G."/>
            <person name="Riley R."/>
            <person name="Tritt A."/>
            <person name="Adam C."/>
            <person name="Daum C."/>
            <person name="Floudas D."/>
            <person name="Sun H."/>
            <person name="Yadav J.S."/>
            <person name="Pangilinan J."/>
            <person name="Larsson K.H."/>
            <person name="Matsuura K."/>
            <person name="Barry K."/>
            <person name="Labutti K."/>
            <person name="Kuo R."/>
            <person name="Ohm R.A."/>
            <person name="Bhattacharya S.S."/>
            <person name="Shirouzu T."/>
            <person name="Yoshinaga Y."/>
            <person name="Martin F.M."/>
            <person name="Grigoriev I.V."/>
            <person name="Hibbett D.S."/>
        </authorList>
    </citation>
    <scope>NUCLEOTIDE SEQUENCE [LARGE SCALE GENOMIC DNA]</scope>
    <source>
        <strain evidence="1 2">CBS 109695</strain>
    </source>
</reference>
<name>A0A166LIU9_9AGAM</name>
<evidence type="ECO:0000313" key="2">
    <source>
        <dbReference type="Proteomes" id="UP000076532"/>
    </source>
</evidence>
<proteinExistence type="predicted"/>
<dbReference type="Proteomes" id="UP000076532">
    <property type="component" value="Unassembled WGS sequence"/>
</dbReference>
<dbReference type="AlphaFoldDB" id="A0A166LIU9"/>
<dbReference type="OrthoDB" id="2690880at2759"/>